<feature type="transmembrane region" description="Helical" evidence="8">
    <location>
        <begin position="321"/>
        <end position="342"/>
    </location>
</feature>
<keyword evidence="8" id="KW-0997">Cell inner membrane</keyword>
<reference evidence="10" key="1">
    <citation type="submission" date="2021-04" db="EMBL/GenBank/DDBJ databases">
        <title>Pseudaminobacter soli sp. nov., isolated from paddy soil contaminated by heavy metals.</title>
        <authorList>
            <person name="Zhang K."/>
        </authorList>
    </citation>
    <scope>NUCLEOTIDE SEQUENCE</scope>
    <source>
        <strain evidence="10">19-2017</strain>
    </source>
</reference>
<feature type="transmembrane region" description="Helical" evidence="8">
    <location>
        <begin position="287"/>
        <end position="309"/>
    </location>
</feature>
<evidence type="ECO:0000256" key="6">
    <source>
        <dbReference type="ARBA" id="ARBA00022989"/>
    </source>
</evidence>
<evidence type="ECO:0000256" key="5">
    <source>
        <dbReference type="ARBA" id="ARBA00022692"/>
    </source>
</evidence>
<comment type="similarity">
    <text evidence="2 8">Belongs to the major facilitator superfamily. Bcr/CmlA family.</text>
</comment>
<dbReference type="GO" id="GO:0005886">
    <property type="term" value="C:plasma membrane"/>
    <property type="evidence" value="ECO:0007669"/>
    <property type="project" value="UniProtKB-SubCell"/>
</dbReference>
<feature type="transmembrane region" description="Helical" evidence="8">
    <location>
        <begin position="142"/>
        <end position="163"/>
    </location>
</feature>
<keyword evidence="11" id="KW-1185">Reference proteome</keyword>
<dbReference type="Pfam" id="PF07690">
    <property type="entry name" value="MFS_1"/>
    <property type="match status" value="1"/>
</dbReference>
<keyword evidence="6 8" id="KW-1133">Transmembrane helix</keyword>
<dbReference type="NCBIfam" id="TIGR00710">
    <property type="entry name" value="efflux_Bcr_CflA"/>
    <property type="match status" value="1"/>
</dbReference>
<organism evidence="10 11">
    <name type="scientific">Pseudaminobacter soli</name>
    <name type="common">ex Zhang et al. 2022</name>
    <dbReference type="NCBI Taxonomy" id="2831468"/>
    <lineage>
        <taxon>Bacteria</taxon>
        <taxon>Pseudomonadati</taxon>
        <taxon>Pseudomonadota</taxon>
        <taxon>Alphaproteobacteria</taxon>
        <taxon>Hyphomicrobiales</taxon>
        <taxon>Phyllobacteriaceae</taxon>
        <taxon>Pseudaminobacter</taxon>
    </lineage>
</organism>
<feature type="transmembrane region" description="Helical" evidence="8">
    <location>
        <begin position="378"/>
        <end position="396"/>
    </location>
</feature>
<keyword evidence="7 8" id="KW-0472">Membrane</keyword>
<evidence type="ECO:0000256" key="7">
    <source>
        <dbReference type="ARBA" id="ARBA00023136"/>
    </source>
</evidence>
<evidence type="ECO:0000256" key="3">
    <source>
        <dbReference type="ARBA" id="ARBA00022448"/>
    </source>
</evidence>
<evidence type="ECO:0000259" key="9">
    <source>
        <dbReference type="PROSITE" id="PS50850"/>
    </source>
</evidence>
<dbReference type="CDD" id="cd17320">
    <property type="entry name" value="MFS_MdfA_MDR_like"/>
    <property type="match status" value="1"/>
</dbReference>
<dbReference type="PANTHER" id="PTHR42718:SF46">
    <property type="entry name" value="BLR6921 PROTEIN"/>
    <property type="match status" value="1"/>
</dbReference>
<dbReference type="PANTHER" id="PTHR42718">
    <property type="entry name" value="MAJOR FACILITATOR SUPERFAMILY MULTIDRUG TRANSPORTER MFSC"/>
    <property type="match status" value="1"/>
</dbReference>
<dbReference type="InterPro" id="IPR020846">
    <property type="entry name" value="MFS_dom"/>
</dbReference>
<dbReference type="Gene3D" id="1.20.1720.10">
    <property type="entry name" value="Multidrug resistance protein D"/>
    <property type="match status" value="1"/>
</dbReference>
<dbReference type="InterPro" id="IPR036259">
    <property type="entry name" value="MFS_trans_sf"/>
</dbReference>
<accession>A0A942DZP3</accession>
<protein>
    <recommendedName>
        <fullName evidence="8">Bcr/CflA family efflux transporter</fullName>
    </recommendedName>
</protein>
<keyword evidence="3 8" id="KW-0813">Transport</keyword>
<proteinExistence type="inferred from homology"/>
<feature type="domain" description="Major facilitator superfamily (MFS) profile" evidence="9">
    <location>
        <begin position="15"/>
        <end position="398"/>
    </location>
</feature>
<keyword evidence="4" id="KW-1003">Cell membrane</keyword>
<comment type="caution">
    <text evidence="8">Lacks conserved residue(s) required for the propagation of feature annotation.</text>
</comment>
<feature type="transmembrane region" description="Helical" evidence="8">
    <location>
        <begin position="56"/>
        <end position="72"/>
    </location>
</feature>
<evidence type="ECO:0000256" key="1">
    <source>
        <dbReference type="ARBA" id="ARBA00004651"/>
    </source>
</evidence>
<dbReference type="RefSeq" id="WP_188253472.1">
    <property type="nucleotide sequence ID" value="NZ_JABVCF010000002.1"/>
</dbReference>
<keyword evidence="5 8" id="KW-0812">Transmembrane</keyword>
<dbReference type="PROSITE" id="PS50850">
    <property type="entry name" value="MFS"/>
    <property type="match status" value="1"/>
</dbReference>
<feature type="transmembrane region" description="Helical" evidence="8">
    <location>
        <begin position="214"/>
        <end position="236"/>
    </location>
</feature>
<dbReference type="GO" id="GO:0042910">
    <property type="term" value="F:xenobiotic transmembrane transporter activity"/>
    <property type="evidence" value="ECO:0007669"/>
    <property type="project" value="InterPro"/>
</dbReference>
<feature type="transmembrane region" description="Helical" evidence="8">
    <location>
        <begin position="84"/>
        <end position="103"/>
    </location>
</feature>
<evidence type="ECO:0000313" key="10">
    <source>
        <dbReference type="EMBL" id="MBS3647910.1"/>
    </source>
</evidence>
<dbReference type="AlphaFoldDB" id="A0A942DZP3"/>
<comment type="caution">
    <text evidence="10">The sequence shown here is derived from an EMBL/GenBank/DDBJ whole genome shotgun (WGS) entry which is preliminary data.</text>
</comment>
<dbReference type="SUPFAM" id="SSF103473">
    <property type="entry name" value="MFS general substrate transporter"/>
    <property type="match status" value="1"/>
</dbReference>
<dbReference type="InterPro" id="IPR011701">
    <property type="entry name" value="MFS"/>
</dbReference>
<dbReference type="PRINTS" id="PR01036">
    <property type="entry name" value="TCRTETB"/>
</dbReference>
<dbReference type="GO" id="GO:1990961">
    <property type="term" value="P:xenobiotic detoxification by transmembrane export across the plasma membrane"/>
    <property type="evidence" value="ECO:0007669"/>
    <property type="project" value="InterPro"/>
</dbReference>
<feature type="transmembrane region" description="Helical" evidence="8">
    <location>
        <begin position="109"/>
        <end position="130"/>
    </location>
</feature>
<evidence type="ECO:0000256" key="2">
    <source>
        <dbReference type="ARBA" id="ARBA00006236"/>
    </source>
</evidence>
<comment type="subcellular location">
    <subcellularLocation>
        <location evidence="8">Cell inner membrane</location>
        <topology evidence="8">Multi-pass membrane protein</topology>
    </subcellularLocation>
    <subcellularLocation>
        <location evidence="1">Cell membrane</location>
        <topology evidence="1">Multi-pass membrane protein</topology>
    </subcellularLocation>
</comment>
<evidence type="ECO:0000313" key="11">
    <source>
        <dbReference type="Proteomes" id="UP000680348"/>
    </source>
</evidence>
<evidence type="ECO:0000256" key="4">
    <source>
        <dbReference type="ARBA" id="ARBA00022475"/>
    </source>
</evidence>
<feature type="transmembrane region" description="Helical" evidence="8">
    <location>
        <begin position="354"/>
        <end position="372"/>
    </location>
</feature>
<dbReference type="EMBL" id="JAGWCR010000002">
    <property type="protein sequence ID" value="MBS3647910.1"/>
    <property type="molecule type" value="Genomic_DNA"/>
</dbReference>
<gene>
    <name evidence="10" type="ORF">KEU06_04610</name>
</gene>
<evidence type="ECO:0000256" key="8">
    <source>
        <dbReference type="RuleBase" id="RU365088"/>
    </source>
</evidence>
<name>A0A942DZP3_9HYPH</name>
<dbReference type="Proteomes" id="UP000680348">
    <property type="component" value="Unassembled WGS sequence"/>
</dbReference>
<dbReference type="InterPro" id="IPR004812">
    <property type="entry name" value="Efflux_drug-R_Bcr/CmlA"/>
</dbReference>
<feature type="transmembrane region" description="Helical" evidence="8">
    <location>
        <begin position="169"/>
        <end position="193"/>
    </location>
</feature>
<sequence length="418" mass="43579">MNVQSRPAARPVMSERRVSLLGGLLVAIGPVSMALYTPAMPEIVHAFGTTEAAVKLTLSVYFAGFALAQLVCGPLSDGLGRKPVTYGFLAIYLVASLLAMIAPNVHVLIVARLLQGVGAAVGWAIARAIVRDLFTHERSARIMNLIGLILAVGPAVSPTLGGLTMELAGWHAIFVLMFVAALGIILAVRLIMVETVQRDISRIRPRALIGSYRQVLASPYFVLSSLVLSGSVGALYTQATVLPFILMDRVGFTPSQFGAGMLMQSGMYFAGSLAVRQLLGRFGAFRLVPVGLAFIGLGSVAVAVTLRVYEPCFLGVMGPVALFSFGIAFVIPATATATLAPFPHIAGAASSMSGFFQMGGGLLGGLICAAMGDPVVAMATVIPAMGLLAILSWALWTRLPTPKAASVVQAPPVSSPSE</sequence>